<dbReference type="Pfam" id="PF03992">
    <property type="entry name" value="ABM"/>
    <property type="match status" value="1"/>
</dbReference>
<organism evidence="3 4">
    <name type="scientific">Yinghuangia aomiensis</name>
    <dbReference type="NCBI Taxonomy" id="676205"/>
    <lineage>
        <taxon>Bacteria</taxon>
        <taxon>Bacillati</taxon>
        <taxon>Actinomycetota</taxon>
        <taxon>Actinomycetes</taxon>
        <taxon>Kitasatosporales</taxon>
        <taxon>Streptomycetaceae</taxon>
        <taxon>Yinghuangia</taxon>
    </lineage>
</organism>
<gene>
    <name evidence="3" type="ORF">GCM10023205_63950</name>
</gene>
<dbReference type="Gene3D" id="3.30.70.100">
    <property type="match status" value="1"/>
</dbReference>
<sequence length="218" mass="23239">MQAEEHRGGQPGQAAADDEDRDSFVVHVAPKEVAGGQGGVPARPAPEQAGPRKGPGPPQARRGGSRTRRRRVDDGSRPPVGADFGAGTAVLDRRSSAPSADGATVGCEPVRRTPPPGGTVIAFVNRLELTGSAEELERIYAHAAAFMETQPGFLRYAFVRSRKDPSVYFNIAEWVDHESLANAMAHPEFHARLEPMFTLMKGDPHTGDVVSASFPLPA</sequence>
<evidence type="ECO:0000259" key="2">
    <source>
        <dbReference type="PROSITE" id="PS51725"/>
    </source>
</evidence>
<name>A0ABP9I180_9ACTN</name>
<proteinExistence type="predicted"/>
<feature type="domain" description="ABM" evidence="2">
    <location>
        <begin position="121"/>
        <end position="209"/>
    </location>
</feature>
<evidence type="ECO:0000313" key="3">
    <source>
        <dbReference type="EMBL" id="GAA4984921.1"/>
    </source>
</evidence>
<dbReference type="PROSITE" id="PS51725">
    <property type="entry name" value="ABM"/>
    <property type="match status" value="1"/>
</dbReference>
<dbReference type="SUPFAM" id="SSF54909">
    <property type="entry name" value="Dimeric alpha+beta barrel"/>
    <property type="match status" value="1"/>
</dbReference>
<evidence type="ECO:0000313" key="4">
    <source>
        <dbReference type="Proteomes" id="UP001500466"/>
    </source>
</evidence>
<comment type="caution">
    <text evidence="3">The sequence shown here is derived from an EMBL/GenBank/DDBJ whole genome shotgun (WGS) entry which is preliminary data.</text>
</comment>
<accession>A0ABP9I180</accession>
<dbReference type="Proteomes" id="UP001500466">
    <property type="component" value="Unassembled WGS sequence"/>
</dbReference>
<reference evidence="4" key="1">
    <citation type="journal article" date="2019" name="Int. J. Syst. Evol. Microbiol.">
        <title>The Global Catalogue of Microorganisms (GCM) 10K type strain sequencing project: providing services to taxonomists for standard genome sequencing and annotation.</title>
        <authorList>
            <consortium name="The Broad Institute Genomics Platform"/>
            <consortium name="The Broad Institute Genome Sequencing Center for Infectious Disease"/>
            <person name="Wu L."/>
            <person name="Ma J."/>
        </authorList>
    </citation>
    <scope>NUCLEOTIDE SEQUENCE [LARGE SCALE GENOMIC DNA]</scope>
    <source>
        <strain evidence="4">JCM 17986</strain>
    </source>
</reference>
<feature type="region of interest" description="Disordered" evidence="1">
    <location>
        <begin position="1"/>
        <end position="117"/>
    </location>
</feature>
<dbReference type="InterPro" id="IPR007138">
    <property type="entry name" value="ABM_dom"/>
</dbReference>
<dbReference type="EMBL" id="BAABHS010000029">
    <property type="protein sequence ID" value="GAA4984921.1"/>
    <property type="molecule type" value="Genomic_DNA"/>
</dbReference>
<evidence type="ECO:0000256" key="1">
    <source>
        <dbReference type="SAM" id="MobiDB-lite"/>
    </source>
</evidence>
<protein>
    <recommendedName>
        <fullName evidence="2">ABM domain-containing protein</fullName>
    </recommendedName>
</protein>
<keyword evidence="4" id="KW-1185">Reference proteome</keyword>
<dbReference type="InterPro" id="IPR011008">
    <property type="entry name" value="Dimeric_a/b-barrel"/>
</dbReference>